<keyword evidence="4" id="KW-0067">ATP-binding</keyword>
<feature type="active site" description="Proton acceptor" evidence="3">
    <location>
        <position position="165"/>
    </location>
</feature>
<dbReference type="PANTHER" id="PTHR11782">
    <property type="entry name" value="ADENOSINE/GUANOSINE DIPHOSPHATASE"/>
    <property type="match status" value="1"/>
</dbReference>
<dbReference type="PANTHER" id="PTHR11782:SF33">
    <property type="entry name" value="ECTONUCLEOSIDE TRIPHOSPHATE DIPHOSPHOHYDROLASE 2"/>
    <property type="match status" value="1"/>
</dbReference>
<organism evidence="7 8">
    <name type="scientific">Fundulus heteroclitus</name>
    <name type="common">Killifish</name>
    <name type="synonym">Mummichog</name>
    <dbReference type="NCBI Taxonomy" id="8078"/>
    <lineage>
        <taxon>Eukaryota</taxon>
        <taxon>Metazoa</taxon>
        <taxon>Chordata</taxon>
        <taxon>Craniata</taxon>
        <taxon>Vertebrata</taxon>
        <taxon>Euteleostomi</taxon>
        <taxon>Actinopterygii</taxon>
        <taxon>Neopterygii</taxon>
        <taxon>Teleostei</taxon>
        <taxon>Neoteleostei</taxon>
        <taxon>Acanthomorphata</taxon>
        <taxon>Ovalentaria</taxon>
        <taxon>Atherinomorphae</taxon>
        <taxon>Cyprinodontiformes</taxon>
        <taxon>Fundulidae</taxon>
        <taxon>Fundulus</taxon>
    </lineage>
</organism>
<dbReference type="Ensembl" id="ENSFHET00000017057.1">
    <property type="protein sequence ID" value="ENSFHEP00000010365.1"/>
    <property type="gene ID" value="ENSFHEG00000011670.1"/>
</dbReference>
<keyword evidence="6" id="KW-1133">Transmembrane helix</keyword>
<keyword evidence="6" id="KW-0812">Transmembrane</keyword>
<evidence type="ECO:0000256" key="1">
    <source>
        <dbReference type="ARBA" id="ARBA00009283"/>
    </source>
</evidence>
<dbReference type="Gene3D" id="3.30.420.40">
    <property type="match status" value="1"/>
</dbReference>
<dbReference type="GO" id="GO:0045134">
    <property type="term" value="F:UDP phosphatase activity"/>
    <property type="evidence" value="ECO:0007669"/>
    <property type="project" value="TreeGrafter"/>
</dbReference>
<dbReference type="GO" id="GO:0009134">
    <property type="term" value="P:nucleoside diphosphate catabolic process"/>
    <property type="evidence" value="ECO:0007669"/>
    <property type="project" value="TreeGrafter"/>
</dbReference>
<feature type="transmembrane region" description="Helical" evidence="6">
    <location>
        <begin position="6"/>
        <end position="29"/>
    </location>
</feature>
<keyword evidence="6" id="KW-0472">Membrane</keyword>
<reference evidence="7" key="1">
    <citation type="submission" date="2025-08" db="UniProtKB">
        <authorList>
            <consortium name="Ensembl"/>
        </authorList>
    </citation>
    <scope>IDENTIFICATION</scope>
</reference>
<dbReference type="PROSITE" id="PS01238">
    <property type="entry name" value="GDA1_CD39_NTPASE"/>
    <property type="match status" value="1"/>
</dbReference>
<protein>
    <submittedName>
        <fullName evidence="7">Ectonucleoside triphosphate diphosphohydrolase 2a, tandem duplicate 2</fullName>
    </submittedName>
</protein>
<reference evidence="7" key="2">
    <citation type="submission" date="2025-09" db="UniProtKB">
        <authorList>
            <consortium name="Ensembl"/>
        </authorList>
    </citation>
    <scope>IDENTIFICATION</scope>
</reference>
<feature type="binding site" evidence="4">
    <location>
        <begin position="204"/>
        <end position="208"/>
    </location>
    <ligand>
        <name>ATP</name>
        <dbReference type="ChEBI" id="CHEBI:30616"/>
    </ligand>
</feature>
<evidence type="ECO:0000313" key="7">
    <source>
        <dbReference type="Ensembl" id="ENSFHEP00000010365.1"/>
    </source>
</evidence>
<dbReference type="STRING" id="8078.ENSFHEP00000010365"/>
<dbReference type="GO" id="GO:0017111">
    <property type="term" value="F:ribonucleoside triphosphate phosphatase activity"/>
    <property type="evidence" value="ECO:0007669"/>
    <property type="project" value="TreeGrafter"/>
</dbReference>
<dbReference type="GO" id="GO:0005886">
    <property type="term" value="C:plasma membrane"/>
    <property type="evidence" value="ECO:0007669"/>
    <property type="project" value="TreeGrafter"/>
</dbReference>
<evidence type="ECO:0000313" key="8">
    <source>
        <dbReference type="Proteomes" id="UP000265000"/>
    </source>
</evidence>
<dbReference type="AlphaFoldDB" id="A0A3Q2PE41"/>
<keyword evidence="4" id="KW-0547">Nucleotide-binding</keyword>
<comment type="similarity">
    <text evidence="1 5">Belongs to the GDA1/CD39 NTPase family.</text>
</comment>
<dbReference type="InterPro" id="IPR000407">
    <property type="entry name" value="GDA1_CD39_NTPase"/>
</dbReference>
<evidence type="ECO:0000256" key="6">
    <source>
        <dbReference type="SAM" id="Phobius"/>
    </source>
</evidence>
<name>A0A3Q2PE41_FUNHE</name>
<evidence type="ECO:0000256" key="5">
    <source>
        <dbReference type="RuleBase" id="RU003833"/>
    </source>
</evidence>
<keyword evidence="8" id="KW-1185">Reference proteome</keyword>
<evidence type="ECO:0000256" key="2">
    <source>
        <dbReference type="ARBA" id="ARBA00022801"/>
    </source>
</evidence>
<dbReference type="Proteomes" id="UP000265000">
    <property type="component" value="Unplaced"/>
</dbReference>
<feature type="transmembrane region" description="Helical" evidence="6">
    <location>
        <begin position="469"/>
        <end position="493"/>
    </location>
</feature>
<dbReference type="GO" id="GO:0005524">
    <property type="term" value="F:ATP binding"/>
    <property type="evidence" value="ECO:0007669"/>
    <property type="project" value="UniProtKB-KW"/>
</dbReference>
<keyword evidence="2 5" id="KW-0378">Hydrolase</keyword>
<accession>A0A3Q2PE41</accession>
<dbReference type="FunFam" id="3.30.420.40:FF:000068">
    <property type="entry name" value="Ectonucleoside triphosphate diphosphohydrolase 1"/>
    <property type="match status" value="1"/>
</dbReference>
<sequence length="495" mass="54289">MSLHRAQIIGAAVLLILAIIGILLVVLPAKEAKIPADNMYGIVLDAGSSHTSMYIYKWPADKQNGTGIVTQHSECDVKGGGISSYAGKPGSAAKSLEDCMEHALSKIPKSRQHQTPLCLGATAGMRLLNITSHTESARILKEVEQKLRSYPFLFKEAGILSGQAEGAYGWVTVNYLLENFVKYGFVGSWLSPGRSTIGALDLGGASTQITFQTSQKLEEPAKQMNLTLYGQTYTLYTQSFLCYGQDQFLRKLLAHLIQSQGSTTKVFNPCYPQLFNISLKLGEEVFDSPCTDKYRPVELDPQATVTVVGTGHYQQCVNNVTEIFSFSNCNYSMCSFDGVFQPRVTGSFMAFSAFYFTQIYMKTITSITVTSPNDVVEAAKLICNMTITELVKKTNASEKYMKNVCAMANFVQILLTKGYRFDEASFPSISFKKTAGGASVGWALGYMLDVSNEVPAEAFSVMKALPQGAWAAVIFLCIIFLFCALSHGMVIYMNR</sequence>
<dbReference type="GO" id="GO:0004382">
    <property type="term" value="F:GDP phosphatase activity"/>
    <property type="evidence" value="ECO:0007669"/>
    <property type="project" value="TreeGrafter"/>
</dbReference>
<dbReference type="OrthoDB" id="6372431at2759"/>
<dbReference type="GeneID" id="105915363"/>
<proteinExistence type="inferred from homology"/>
<dbReference type="Gene3D" id="3.30.420.150">
    <property type="entry name" value="Exopolyphosphatase. Domain 2"/>
    <property type="match status" value="1"/>
</dbReference>
<dbReference type="Pfam" id="PF01150">
    <property type="entry name" value="GDA1_CD39"/>
    <property type="match status" value="1"/>
</dbReference>
<dbReference type="GeneTree" id="ENSGT01150000286965"/>
<evidence type="ECO:0000256" key="3">
    <source>
        <dbReference type="PIRSR" id="PIRSR600407-1"/>
    </source>
</evidence>
<evidence type="ECO:0000256" key="4">
    <source>
        <dbReference type="PIRSR" id="PIRSR600407-2"/>
    </source>
</evidence>